<comment type="catalytic activity">
    <reaction evidence="1">
        <text>D-mannitol(out) + N(pros)-phospho-L-histidyl-[protein] = D-mannitol 1-phosphate(in) + L-histidyl-[protein]</text>
        <dbReference type="Rhea" id="RHEA:33363"/>
        <dbReference type="Rhea" id="RHEA-COMP:9745"/>
        <dbReference type="Rhea" id="RHEA-COMP:9746"/>
        <dbReference type="ChEBI" id="CHEBI:16899"/>
        <dbReference type="ChEBI" id="CHEBI:29979"/>
        <dbReference type="ChEBI" id="CHEBI:61381"/>
        <dbReference type="ChEBI" id="CHEBI:64837"/>
        <dbReference type="EC" id="2.7.1.197"/>
    </reaction>
</comment>
<feature type="transmembrane region" description="Helical" evidence="17">
    <location>
        <begin position="145"/>
        <end position="164"/>
    </location>
</feature>
<evidence type="ECO:0000256" key="9">
    <source>
        <dbReference type="ARBA" id="ARBA00022597"/>
    </source>
</evidence>
<feature type="transmembrane region" description="Helical" evidence="17">
    <location>
        <begin position="226"/>
        <end position="247"/>
    </location>
</feature>
<feature type="domain" description="PTS EIIC type-2" evidence="19">
    <location>
        <begin position="17"/>
        <end position="356"/>
    </location>
</feature>
<evidence type="ECO:0000256" key="12">
    <source>
        <dbReference type="ARBA" id="ARBA00022692"/>
    </source>
</evidence>
<evidence type="ECO:0000256" key="10">
    <source>
        <dbReference type="ARBA" id="ARBA00022679"/>
    </source>
</evidence>
<evidence type="ECO:0000256" key="14">
    <source>
        <dbReference type="ARBA" id="ARBA00023136"/>
    </source>
</evidence>
<dbReference type="InterPro" id="IPR036095">
    <property type="entry name" value="PTS_EIIB-like_sf"/>
</dbReference>
<keyword evidence="13 17" id="KW-1133">Transmembrane helix</keyword>
<keyword evidence="12 17" id="KW-0812">Transmembrane</keyword>
<dbReference type="NCBIfam" id="TIGR00851">
    <property type="entry name" value="mtlA"/>
    <property type="match status" value="1"/>
</dbReference>
<dbReference type="InterPro" id="IPR003501">
    <property type="entry name" value="PTS_EIIB_2/3"/>
</dbReference>
<sequence>MSQEKSNAGFKSAIQKLGSYLSSMVMPNIGSFIAWGIITALFISDGWLPNEALANLVGPMRDYLLPILIGYTGGSMVYEQRGAVTGAIATMGAIVGASEIITGQPTVPMFIGAMVLGPLGGWVIKKFDEHFSDKIPSGFEMLVNNFSVGIIGFLLVLVGFYAVGPFVSGMTTLFETGVDWIISQRLLPLANVFIEPAKILFLNNAINHGILTPLGSQQVAEMGRSVLYLLEANPGPGLGVLLAFSVFGKGSAKASSPGAIIIHFLGGIHEIYFPYVMMKPLLFLAVILGGISGTFTFQLLNAALTGPASPGSIIAIIGMTAPGTYIGVIAGVLVATLVSFLVAAAIIKMDKNTEEGDFEAAQRSTQSAKAESKGQTTELNASEQNEVPAPEDINQIIFACDAGMGSSAMGASLLRKKAKTIGYDIPITNMAISKLKDESGTLIITQEELTNRAMKQAPHGSHVSVGNFLDGDRYDDILNEMQNKSEEDVATSNDSNVASGHSSLDMSTINEIIFPYHADYPASPVMGASLLRNELRNEGKEITVHAVEENEIELSANALLISDKETLAQLQTIEQSQVYEVSHLYEESAYKELLETVTQ</sequence>
<evidence type="ECO:0000256" key="11">
    <source>
        <dbReference type="ARBA" id="ARBA00022683"/>
    </source>
</evidence>
<dbReference type="PROSITE" id="PS51099">
    <property type="entry name" value="PTS_EIIB_TYPE_2"/>
    <property type="match status" value="1"/>
</dbReference>
<dbReference type="Proteomes" id="UP001146670">
    <property type="component" value="Unassembled WGS sequence"/>
</dbReference>
<evidence type="ECO:0000256" key="1">
    <source>
        <dbReference type="ARBA" id="ARBA00001655"/>
    </source>
</evidence>
<feature type="transmembrane region" description="Helical" evidence="17">
    <location>
        <begin position="20"/>
        <end position="43"/>
    </location>
</feature>
<dbReference type="InterPro" id="IPR004718">
    <property type="entry name" value="PTS_IIC_mtl"/>
</dbReference>
<evidence type="ECO:0000256" key="8">
    <source>
        <dbReference type="ARBA" id="ARBA00022553"/>
    </source>
</evidence>
<comment type="subcellular location">
    <subcellularLocation>
        <location evidence="3">Cell membrane</location>
        <topology evidence="3">Multi-pass membrane protein</topology>
    </subcellularLocation>
</comment>
<dbReference type="PANTHER" id="PTHR30181:SF2">
    <property type="entry name" value="PTS SYSTEM MANNITOL-SPECIFIC EIICBA COMPONENT"/>
    <property type="match status" value="1"/>
</dbReference>
<feature type="transmembrane region" description="Helical" evidence="17">
    <location>
        <begin position="107"/>
        <end position="124"/>
    </location>
</feature>
<evidence type="ECO:0000256" key="2">
    <source>
        <dbReference type="ARBA" id="ARBA00002434"/>
    </source>
</evidence>
<dbReference type="AlphaFoldDB" id="A0A9X3FND1"/>
<keyword evidence="10 20" id="KW-0808">Transferase</keyword>
<dbReference type="EC" id="2.7.1.197" evidence="4"/>
<evidence type="ECO:0000256" key="3">
    <source>
        <dbReference type="ARBA" id="ARBA00004651"/>
    </source>
</evidence>
<keyword evidence="9" id="KW-0762">Sugar transport</keyword>
<dbReference type="GO" id="GO:0005886">
    <property type="term" value="C:plasma membrane"/>
    <property type="evidence" value="ECO:0007669"/>
    <property type="project" value="UniProtKB-SubCell"/>
</dbReference>
<evidence type="ECO:0000256" key="6">
    <source>
        <dbReference type="ARBA" id="ARBA00022448"/>
    </source>
</evidence>
<evidence type="ECO:0000259" key="19">
    <source>
        <dbReference type="PROSITE" id="PS51104"/>
    </source>
</evidence>
<dbReference type="CDD" id="cd05567">
    <property type="entry name" value="PTS_IIB_mannitol"/>
    <property type="match status" value="1"/>
</dbReference>
<feature type="compositionally biased region" description="Polar residues" evidence="16">
    <location>
        <begin position="362"/>
        <end position="385"/>
    </location>
</feature>
<dbReference type="GO" id="GO:0090563">
    <property type="term" value="F:protein-phosphocysteine-sugar phosphotransferase activity"/>
    <property type="evidence" value="ECO:0007669"/>
    <property type="project" value="TreeGrafter"/>
</dbReference>
<dbReference type="Pfam" id="PF02378">
    <property type="entry name" value="PTS_EIIC"/>
    <property type="match status" value="1"/>
</dbReference>
<evidence type="ECO:0000259" key="18">
    <source>
        <dbReference type="PROSITE" id="PS51099"/>
    </source>
</evidence>
<organism evidence="20 21">
    <name type="scientific">Aerococcus kribbianus</name>
    <dbReference type="NCBI Taxonomy" id="2999064"/>
    <lineage>
        <taxon>Bacteria</taxon>
        <taxon>Bacillati</taxon>
        <taxon>Bacillota</taxon>
        <taxon>Bacilli</taxon>
        <taxon>Lactobacillales</taxon>
        <taxon>Aerococcaceae</taxon>
        <taxon>Aerococcus</taxon>
    </lineage>
</organism>
<dbReference type="RefSeq" id="WP_268752205.1">
    <property type="nucleotide sequence ID" value="NZ_JAPRFQ010000001.1"/>
</dbReference>
<dbReference type="GO" id="GO:0022872">
    <property type="term" value="F:protein-N(PI)-phosphohistidine-mannitol phosphotransferase system transmembrane transporter activity"/>
    <property type="evidence" value="ECO:0007669"/>
    <property type="project" value="InterPro"/>
</dbReference>
<dbReference type="GO" id="GO:0009401">
    <property type="term" value="P:phosphoenolpyruvate-dependent sugar phosphotransferase system"/>
    <property type="evidence" value="ECO:0007669"/>
    <property type="project" value="UniProtKB-KW"/>
</dbReference>
<keyword evidence="8" id="KW-0597">Phosphoprotein</keyword>
<dbReference type="Pfam" id="PF02302">
    <property type="entry name" value="PTS_IIB"/>
    <property type="match status" value="1"/>
</dbReference>
<dbReference type="InterPro" id="IPR029503">
    <property type="entry name" value="PTS_EIIB_mannitol"/>
</dbReference>
<protein>
    <recommendedName>
        <fullName evidence="5">PTS system mannitol-specific EIICB component</fullName>
        <ecNumber evidence="4">2.7.1.197</ecNumber>
    </recommendedName>
    <alternativeName>
        <fullName evidence="15">EIICB-Mtl</fullName>
    </alternativeName>
</protein>
<evidence type="ECO:0000256" key="17">
    <source>
        <dbReference type="SAM" id="Phobius"/>
    </source>
</evidence>
<feature type="transmembrane region" description="Helical" evidence="17">
    <location>
        <begin position="324"/>
        <end position="347"/>
    </location>
</feature>
<feature type="transmembrane region" description="Helical" evidence="17">
    <location>
        <begin position="281"/>
        <end position="304"/>
    </location>
</feature>
<feature type="domain" description="PTS EIIB type-2" evidence="18">
    <location>
        <begin position="394"/>
        <end position="486"/>
    </location>
</feature>
<comment type="function">
    <text evidence="2">The phosphoenolpyruvate-dependent sugar phosphotransferase system (sugar PTS), a major carbohydrate active transport system, catalyzes the phosphorylation of incoming sugar substrates concomitantly with their translocation across the cell membrane. The enzyme II CmtAB PTS system is involved in D-mannitol transport.</text>
</comment>
<dbReference type="InterPro" id="IPR013014">
    <property type="entry name" value="PTS_EIIC_2"/>
</dbReference>
<dbReference type="Gene3D" id="3.40.50.2300">
    <property type="match status" value="2"/>
</dbReference>
<evidence type="ECO:0000256" key="15">
    <source>
        <dbReference type="ARBA" id="ARBA00033349"/>
    </source>
</evidence>
<keyword evidence="14 17" id="KW-0472">Membrane</keyword>
<evidence type="ECO:0000313" key="20">
    <source>
        <dbReference type="EMBL" id="MCZ0725898.1"/>
    </source>
</evidence>
<evidence type="ECO:0000256" key="7">
    <source>
        <dbReference type="ARBA" id="ARBA00022475"/>
    </source>
</evidence>
<gene>
    <name evidence="20" type="ORF">OW157_04850</name>
</gene>
<dbReference type="InterPro" id="IPR003352">
    <property type="entry name" value="PTS_EIIC"/>
</dbReference>
<dbReference type="InterPro" id="IPR013011">
    <property type="entry name" value="PTS_EIIB_2"/>
</dbReference>
<dbReference type="InterPro" id="IPR050893">
    <property type="entry name" value="Sugar_PTS"/>
</dbReference>
<evidence type="ECO:0000256" key="4">
    <source>
        <dbReference type="ARBA" id="ARBA00011909"/>
    </source>
</evidence>
<dbReference type="EMBL" id="JAPRFR010000001">
    <property type="protein sequence ID" value="MCZ0725898.1"/>
    <property type="molecule type" value="Genomic_DNA"/>
</dbReference>
<feature type="region of interest" description="Disordered" evidence="16">
    <location>
        <begin position="358"/>
        <end position="386"/>
    </location>
</feature>
<keyword evidence="7" id="KW-1003">Cell membrane</keyword>
<keyword evidence="6" id="KW-0813">Transport</keyword>
<evidence type="ECO:0000256" key="13">
    <source>
        <dbReference type="ARBA" id="ARBA00022989"/>
    </source>
</evidence>
<dbReference type="PROSITE" id="PS51104">
    <property type="entry name" value="PTS_EIIC_TYPE_2"/>
    <property type="match status" value="1"/>
</dbReference>
<accession>A0A9X3FND1</accession>
<dbReference type="SUPFAM" id="SSF52794">
    <property type="entry name" value="PTS system IIB component-like"/>
    <property type="match status" value="1"/>
</dbReference>
<keyword evidence="11" id="KW-0598">Phosphotransferase system</keyword>
<dbReference type="PANTHER" id="PTHR30181">
    <property type="entry name" value="MANNITOL PERMEASE IIC COMPONENT"/>
    <property type="match status" value="1"/>
</dbReference>
<dbReference type="NCBIfam" id="NF011663">
    <property type="entry name" value="PRK15083.1"/>
    <property type="match status" value="1"/>
</dbReference>
<evidence type="ECO:0000256" key="16">
    <source>
        <dbReference type="SAM" id="MobiDB-lite"/>
    </source>
</evidence>
<comment type="caution">
    <text evidence="20">The sequence shown here is derived from an EMBL/GenBank/DDBJ whole genome shotgun (WGS) entry which is preliminary data.</text>
</comment>
<reference evidence="20" key="1">
    <citation type="submission" date="2022-12" db="EMBL/GenBank/DDBJ databases">
        <title>Description and comparative metabolic analysis of Aerococcus sp. nov., isolated from the feces of a pig.</title>
        <authorList>
            <person name="Chang Y.-H."/>
        </authorList>
    </citation>
    <scope>NUCLEOTIDE SEQUENCE</scope>
    <source>
        <strain evidence="20">YH-aer222</strain>
    </source>
</reference>
<evidence type="ECO:0000256" key="5">
    <source>
        <dbReference type="ARBA" id="ARBA00021825"/>
    </source>
</evidence>
<name>A0A9X3FND1_9LACT</name>
<keyword evidence="21" id="KW-1185">Reference proteome</keyword>
<proteinExistence type="predicted"/>
<evidence type="ECO:0000313" key="21">
    <source>
        <dbReference type="Proteomes" id="UP001146670"/>
    </source>
</evidence>